<keyword evidence="4" id="KW-1185">Reference proteome</keyword>
<gene>
    <name evidence="3" type="ORF">D1781_15115</name>
</gene>
<organism evidence="3 4">
    <name type="scientific">Amnibacterium setariae</name>
    <dbReference type="NCBI Taxonomy" id="2306585"/>
    <lineage>
        <taxon>Bacteria</taxon>
        <taxon>Bacillati</taxon>
        <taxon>Actinomycetota</taxon>
        <taxon>Actinomycetes</taxon>
        <taxon>Micrococcales</taxon>
        <taxon>Microbacteriaceae</taxon>
        <taxon>Amnibacterium</taxon>
    </lineage>
</organism>
<feature type="compositionally biased region" description="Basic residues" evidence="1">
    <location>
        <begin position="74"/>
        <end position="86"/>
    </location>
</feature>
<reference evidence="4" key="1">
    <citation type="submission" date="2018-09" db="EMBL/GenBank/DDBJ databases">
        <authorList>
            <person name="Kim I."/>
        </authorList>
    </citation>
    <scope>NUCLEOTIDE SEQUENCE [LARGE SCALE GENOMIC DNA]</scope>
    <source>
        <strain evidence="4">DD4a</strain>
    </source>
</reference>
<evidence type="ECO:0000313" key="3">
    <source>
        <dbReference type="EMBL" id="RIX28719.1"/>
    </source>
</evidence>
<dbReference type="EMBL" id="QXTG01000002">
    <property type="protein sequence ID" value="RIX28719.1"/>
    <property type="molecule type" value="Genomic_DNA"/>
</dbReference>
<keyword evidence="2" id="KW-0472">Membrane</keyword>
<keyword evidence="2" id="KW-1133">Transmembrane helix</keyword>
<dbReference type="Proteomes" id="UP000265742">
    <property type="component" value="Unassembled WGS sequence"/>
</dbReference>
<evidence type="ECO:0000256" key="1">
    <source>
        <dbReference type="SAM" id="MobiDB-lite"/>
    </source>
</evidence>
<protein>
    <submittedName>
        <fullName evidence="3">Uncharacterized protein</fullName>
    </submittedName>
</protein>
<accession>A0A3A1TY38</accession>
<evidence type="ECO:0000256" key="2">
    <source>
        <dbReference type="SAM" id="Phobius"/>
    </source>
</evidence>
<sequence length="86" mass="9500">MGTLRKYLMNGAIISSVLSGVSAYRQGRKNPTDWRTYLTWIAWALTLIVALGTVRKDSIDPSAPRVAAGPKLSNPKKKAKKDKKDK</sequence>
<comment type="caution">
    <text evidence="3">The sequence shown here is derived from an EMBL/GenBank/DDBJ whole genome shotgun (WGS) entry which is preliminary data.</text>
</comment>
<dbReference type="RefSeq" id="WP_119483028.1">
    <property type="nucleotide sequence ID" value="NZ_QXTG01000002.1"/>
</dbReference>
<feature type="region of interest" description="Disordered" evidence="1">
    <location>
        <begin position="59"/>
        <end position="86"/>
    </location>
</feature>
<feature type="transmembrane region" description="Helical" evidence="2">
    <location>
        <begin position="37"/>
        <end position="54"/>
    </location>
</feature>
<proteinExistence type="predicted"/>
<dbReference type="AlphaFoldDB" id="A0A3A1TY38"/>
<evidence type="ECO:0000313" key="4">
    <source>
        <dbReference type="Proteomes" id="UP000265742"/>
    </source>
</evidence>
<name>A0A3A1TY38_9MICO</name>
<keyword evidence="2" id="KW-0812">Transmembrane</keyword>
<dbReference type="OrthoDB" id="5120536at2"/>